<comment type="caution">
    <text evidence="9">The sequence shown here is derived from an EMBL/GenBank/DDBJ whole genome shotgun (WGS) entry which is preliminary data.</text>
</comment>
<name>A0A9P4W206_CURKU</name>
<dbReference type="OrthoDB" id="6132182at2759"/>
<feature type="domain" description="FAD-binding" evidence="8">
    <location>
        <begin position="308"/>
        <end position="352"/>
    </location>
</feature>
<evidence type="ECO:0000256" key="7">
    <source>
        <dbReference type="ARBA" id="ARBA00023033"/>
    </source>
</evidence>
<keyword evidence="10" id="KW-1185">Reference proteome</keyword>
<dbReference type="PANTHER" id="PTHR47178">
    <property type="entry name" value="MONOOXYGENASE, FAD-BINDING"/>
    <property type="match status" value="1"/>
</dbReference>
<dbReference type="SUPFAM" id="SSF51905">
    <property type="entry name" value="FAD/NAD(P)-binding domain"/>
    <property type="match status" value="1"/>
</dbReference>
<keyword evidence="5" id="KW-0274">FAD</keyword>
<feature type="domain" description="FAD-binding" evidence="8">
    <location>
        <begin position="6"/>
        <end position="160"/>
    </location>
</feature>
<dbReference type="GO" id="GO:0071949">
    <property type="term" value="F:FAD binding"/>
    <property type="evidence" value="ECO:0007669"/>
    <property type="project" value="InterPro"/>
</dbReference>
<reference evidence="9" key="1">
    <citation type="submission" date="2019-04" db="EMBL/GenBank/DDBJ databases">
        <title>Sequencing of skin fungus with MAO and IRED activity.</title>
        <authorList>
            <person name="Marsaioli A.J."/>
            <person name="Bonatto J.M.C."/>
            <person name="Reis Junior O."/>
        </authorList>
    </citation>
    <scope>NUCLEOTIDE SEQUENCE</scope>
    <source>
        <strain evidence="9">30M1</strain>
    </source>
</reference>
<evidence type="ECO:0000256" key="3">
    <source>
        <dbReference type="ARBA" id="ARBA00007992"/>
    </source>
</evidence>
<dbReference type="Gene3D" id="3.50.50.60">
    <property type="entry name" value="FAD/NAD(P)-binding domain"/>
    <property type="match status" value="1"/>
</dbReference>
<evidence type="ECO:0000313" key="10">
    <source>
        <dbReference type="Proteomes" id="UP000801428"/>
    </source>
</evidence>
<dbReference type="EMBL" id="SWKU01000046">
    <property type="protein sequence ID" value="KAF2993893.1"/>
    <property type="molecule type" value="Genomic_DNA"/>
</dbReference>
<evidence type="ECO:0000256" key="2">
    <source>
        <dbReference type="ARBA" id="ARBA00005179"/>
    </source>
</evidence>
<dbReference type="InterPro" id="IPR036188">
    <property type="entry name" value="FAD/NAD-bd_sf"/>
</dbReference>
<keyword evidence="6" id="KW-0560">Oxidoreductase</keyword>
<dbReference type="PANTHER" id="PTHR47178:SF4">
    <property type="entry name" value="FAD-DEPENDENT MONOOXYGENASE APTC"/>
    <property type="match status" value="1"/>
</dbReference>
<keyword evidence="4" id="KW-0285">Flavoprotein</keyword>
<dbReference type="PRINTS" id="PR00420">
    <property type="entry name" value="RNGMNOXGNASE"/>
</dbReference>
<dbReference type="Proteomes" id="UP000801428">
    <property type="component" value="Unassembled WGS sequence"/>
</dbReference>
<sequence length="388" mass="41829">MSQPTISIIGAGICGLTLGRCLLQRGVRAILYEKAPARPRNHYAITLQPSSYRPLLKALNIDETTFNSRVAVDAESGGAGAITTKAYGYRNLEPSSFRANRSAFEALLREGLDVRWEHALQDVEEAANGAGFTLKFANGTTATSDVVVDAEGPHSVIRVTFLPSIEPRILPYVAFNGKRKVSKDDFDTLYAELFAGGTVVQERQDRGVVLNLSIGSASSRDVSLNWIYSRPARGDDDALHNPGRSQAAAKSIPEEFFSEVAALSGGLSPGFRDVFDAERLRGERILHWLMRSVVVPQSELVSLAGRGVSLVGDAAHAEQIIGGGGANEAIEDGVSLADWIAEKGTGEIAKWYATRYPSWQEGQRASRECIAGIHGETEIEAKPTASLM</sequence>
<comment type="pathway">
    <text evidence="2">Secondary metabolite biosynthesis.</text>
</comment>
<evidence type="ECO:0000313" key="9">
    <source>
        <dbReference type="EMBL" id="KAF2993893.1"/>
    </source>
</evidence>
<dbReference type="InterPro" id="IPR002938">
    <property type="entry name" value="FAD-bd"/>
</dbReference>
<evidence type="ECO:0000259" key="8">
    <source>
        <dbReference type="Pfam" id="PF01494"/>
    </source>
</evidence>
<dbReference type="AlphaFoldDB" id="A0A9P4W206"/>
<keyword evidence="7" id="KW-0503">Monooxygenase</keyword>
<proteinExistence type="inferred from homology"/>
<comment type="cofactor">
    <cofactor evidence="1">
        <name>FAD</name>
        <dbReference type="ChEBI" id="CHEBI:57692"/>
    </cofactor>
</comment>
<evidence type="ECO:0000256" key="1">
    <source>
        <dbReference type="ARBA" id="ARBA00001974"/>
    </source>
</evidence>
<organism evidence="9 10">
    <name type="scientific">Curvularia kusanoi</name>
    <name type="common">Cochliobolus kusanoi</name>
    <dbReference type="NCBI Taxonomy" id="90978"/>
    <lineage>
        <taxon>Eukaryota</taxon>
        <taxon>Fungi</taxon>
        <taxon>Dikarya</taxon>
        <taxon>Ascomycota</taxon>
        <taxon>Pezizomycotina</taxon>
        <taxon>Dothideomycetes</taxon>
        <taxon>Pleosporomycetidae</taxon>
        <taxon>Pleosporales</taxon>
        <taxon>Pleosporineae</taxon>
        <taxon>Pleosporaceae</taxon>
        <taxon>Curvularia</taxon>
    </lineage>
</organism>
<protein>
    <recommendedName>
        <fullName evidence="8">FAD-binding domain-containing protein</fullName>
    </recommendedName>
</protein>
<accession>A0A9P4W206</accession>
<dbReference type="Pfam" id="PF01494">
    <property type="entry name" value="FAD_binding_3"/>
    <property type="match status" value="2"/>
</dbReference>
<dbReference type="GO" id="GO:0004497">
    <property type="term" value="F:monooxygenase activity"/>
    <property type="evidence" value="ECO:0007669"/>
    <property type="project" value="UniProtKB-KW"/>
</dbReference>
<evidence type="ECO:0000256" key="5">
    <source>
        <dbReference type="ARBA" id="ARBA00022827"/>
    </source>
</evidence>
<comment type="similarity">
    <text evidence="3">Belongs to the paxM FAD-dependent monooxygenase family.</text>
</comment>
<evidence type="ECO:0000256" key="4">
    <source>
        <dbReference type="ARBA" id="ARBA00022630"/>
    </source>
</evidence>
<gene>
    <name evidence="9" type="ORF">E8E13_002560</name>
</gene>
<evidence type="ECO:0000256" key="6">
    <source>
        <dbReference type="ARBA" id="ARBA00023002"/>
    </source>
</evidence>